<dbReference type="InterPro" id="IPR058532">
    <property type="entry name" value="YjbR/MT2646/Rv2570-like"/>
</dbReference>
<evidence type="ECO:0000313" key="1">
    <source>
        <dbReference type="EMBL" id="OHV94261.1"/>
    </source>
</evidence>
<protein>
    <recommendedName>
        <fullName evidence="3">MmcQ/YjbR family DNA-binding protein</fullName>
    </recommendedName>
</protein>
<evidence type="ECO:0008006" key="3">
    <source>
        <dbReference type="Google" id="ProtNLM"/>
    </source>
</evidence>
<sequence length="119" mass="13006">MDLERAKQVCRGFPGATEDIKWSNVLAFCVGGKLFALCGAEAHSTRGISFKVDAGRFLELTDRPGFRPAPYLARARWVLVASPDALDDDEMAALLQRSYSLIVAGLTKKMQRDIGESAT</sequence>
<dbReference type="InterPro" id="IPR007351">
    <property type="entry name" value="YjbR"/>
</dbReference>
<dbReference type="Proteomes" id="UP000179840">
    <property type="component" value="Unassembled WGS sequence"/>
</dbReference>
<dbReference type="Pfam" id="PF04237">
    <property type="entry name" value="YjbR"/>
    <property type="match status" value="1"/>
</dbReference>
<dbReference type="PANTHER" id="PTHR35145">
    <property type="entry name" value="CYTOPLASMIC PROTEIN-RELATED"/>
    <property type="match status" value="1"/>
</dbReference>
<dbReference type="RefSeq" id="WP_071079965.1">
    <property type="nucleotide sequence ID" value="NZ_LFKP01000014.1"/>
</dbReference>
<dbReference type="SUPFAM" id="SSF142906">
    <property type="entry name" value="YjbR-like"/>
    <property type="match status" value="1"/>
</dbReference>
<name>A0A1S1U3Q0_9BURK</name>
<organism evidence="1 2">
    <name type="scientific">Janthinobacterium lividum</name>
    <dbReference type="NCBI Taxonomy" id="29581"/>
    <lineage>
        <taxon>Bacteria</taxon>
        <taxon>Pseudomonadati</taxon>
        <taxon>Pseudomonadota</taxon>
        <taxon>Betaproteobacteria</taxon>
        <taxon>Burkholderiales</taxon>
        <taxon>Oxalobacteraceae</taxon>
        <taxon>Janthinobacterium</taxon>
    </lineage>
</organism>
<evidence type="ECO:0000313" key="2">
    <source>
        <dbReference type="Proteomes" id="UP000179840"/>
    </source>
</evidence>
<proteinExistence type="predicted"/>
<accession>A0A1S1U3Q0</accession>
<dbReference type="PANTHER" id="PTHR35145:SF1">
    <property type="entry name" value="CYTOPLASMIC PROTEIN"/>
    <property type="match status" value="1"/>
</dbReference>
<comment type="caution">
    <text evidence="1">The sequence shown here is derived from an EMBL/GenBank/DDBJ whole genome shotgun (WGS) entry which is preliminary data.</text>
</comment>
<dbReference type="EMBL" id="LFKP01000014">
    <property type="protein sequence ID" value="OHV94261.1"/>
    <property type="molecule type" value="Genomic_DNA"/>
</dbReference>
<dbReference type="Gene3D" id="3.90.1150.30">
    <property type="match status" value="1"/>
</dbReference>
<dbReference type="InterPro" id="IPR038056">
    <property type="entry name" value="YjbR-like_sf"/>
</dbReference>
<dbReference type="AlphaFoldDB" id="A0A1S1U3Q0"/>
<reference evidence="1 2" key="1">
    <citation type="submission" date="2015-06" db="EMBL/GenBank/DDBJ databases">
        <title>Draft genome sequencing of a biphenyl-degrading bacterium, Janthinobacterium lividum MEG1.</title>
        <authorList>
            <person name="Shimodaira J."/>
            <person name="Hatta T."/>
        </authorList>
    </citation>
    <scope>NUCLEOTIDE SEQUENCE [LARGE SCALE GENOMIC DNA]</scope>
    <source>
        <strain evidence="1 2">MEG1</strain>
    </source>
</reference>
<gene>
    <name evidence="1" type="ORF">AKG95_27320</name>
</gene>